<dbReference type="CDD" id="cd16262">
    <property type="entry name" value="EFG_III"/>
    <property type="match status" value="1"/>
</dbReference>
<dbReference type="InterPro" id="IPR035649">
    <property type="entry name" value="EFG_V"/>
</dbReference>
<dbReference type="InterPro" id="IPR014721">
    <property type="entry name" value="Ribsml_uS5_D2-typ_fold_subgr"/>
</dbReference>
<dbReference type="GO" id="GO:0003746">
    <property type="term" value="F:translation elongation factor activity"/>
    <property type="evidence" value="ECO:0007669"/>
    <property type="project" value="UniProtKB-UniRule"/>
</dbReference>
<dbReference type="FunFam" id="3.30.230.10:FF:000003">
    <property type="entry name" value="Elongation factor G"/>
    <property type="match status" value="1"/>
</dbReference>
<dbReference type="InterPro" id="IPR009000">
    <property type="entry name" value="Transl_B-barrel_sf"/>
</dbReference>
<dbReference type="PANTHER" id="PTHR43261">
    <property type="entry name" value="TRANSLATION ELONGATION FACTOR G-RELATED"/>
    <property type="match status" value="1"/>
</dbReference>
<dbReference type="SMART" id="SM00889">
    <property type="entry name" value="EFG_IV"/>
    <property type="match status" value="1"/>
</dbReference>
<dbReference type="FunFam" id="3.30.70.240:FF:000001">
    <property type="entry name" value="Elongation factor G"/>
    <property type="match status" value="1"/>
</dbReference>
<feature type="binding site" evidence="6">
    <location>
        <begin position="111"/>
        <end position="115"/>
    </location>
    <ligand>
        <name>GTP</name>
        <dbReference type="ChEBI" id="CHEBI:37565"/>
    </ligand>
</feature>
<keyword evidence="5 6" id="KW-0342">GTP-binding</keyword>
<evidence type="ECO:0000256" key="7">
    <source>
        <dbReference type="NCBIfam" id="TIGR00484"/>
    </source>
</evidence>
<comment type="subcellular location">
    <subcellularLocation>
        <location evidence="6">Cytoplasm</location>
    </subcellularLocation>
</comment>
<dbReference type="InterPro" id="IPR000795">
    <property type="entry name" value="T_Tr_GTP-bd_dom"/>
</dbReference>
<evidence type="ECO:0000259" key="8">
    <source>
        <dbReference type="PROSITE" id="PS51722"/>
    </source>
</evidence>
<keyword evidence="3 6" id="KW-0251">Elongation factor</keyword>
<dbReference type="SUPFAM" id="SSF52540">
    <property type="entry name" value="P-loop containing nucleoside triphosphate hydrolases"/>
    <property type="match status" value="1"/>
</dbReference>
<evidence type="ECO:0000256" key="1">
    <source>
        <dbReference type="ARBA" id="ARBA00005870"/>
    </source>
</evidence>
<dbReference type="CDD" id="cd01886">
    <property type="entry name" value="EF-G"/>
    <property type="match status" value="1"/>
</dbReference>
<dbReference type="InterPro" id="IPR035647">
    <property type="entry name" value="EFG_III/V"/>
</dbReference>
<dbReference type="PROSITE" id="PS00301">
    <property type="entry name" value="G_TR_1"/>
    <property type="match status" value="1"/>
</dbReference>
<dbReference type="Pfam" id="PF03764">
    <property type="entry name" value="EFG_IV"/>
    <property type="match status" value="1"/>
</dbReference>
<evidence type="ECO:0000256" key="6">
    <source>
        <dbReference type="HAMAP-Rule" id="MF_00054"/>
    </source>
</evidence>
<dbReference type="EMBL" id="LBOW01000005">
    <property type="protein sequence ID" value="KKP44926.1"/>
    <property type="molecule type" value="Genomic_DNA"/>
</dbReference>
<reference evidence="9 10" key="1">
    <citation type="journal article" date="2015" name="Nature">
        <title>rRNA introns, odd ribosomes, and small enigmatic genomes across a large radiation of phyla.</title>
        <authorList>
            <person name="Brown C.T."/>
            <person name="Hug L.A."/>
            <person name="Thomas B.C."/>
            <person name="Sharon I."/>
            <person name="Castelle C.J."/>
            <person name="Singh A."/>
            <person name="Wilkins M.J."/>
            <person name="Williams K.H."/>
            <person name="Banfield J.F."/>
        </authorList>
    </citation>
    <scope>NUCLEOTIDE SEQUENCE [LARGE SCALE GENOMIC DNA]</scope>
</reference>
<comment type="similarity">
    <text evidence="1 6">Belongs to the TRAFAC class translation factor GTPase superfamily. Classic translation factor GTPase family. EF-G/EF-2 subfamily.</text>
</comment>
<dbReference type="InterPro" id="IPR009022">
    <property type="entry name" value="EFG_III"/>
</dbReference>
<dbReference type="FunFam" id="2.40.30.10:FF:000006">
    <property type="entry name" value="Elongation factor G"/>
    <property type="match status" value="1"/>
</dbReference>
<protein>
    <recommendedName>
        <fullName evidence="6 7">Elongation factor G</fullName>
        <shortName evidence="6">EF-G</shortName>
    </recommendedName>
</protein>
<dbReference type="PATRIC" id="fig|1618566.3.peg.547"/>
<dbReference type="PRINTS" id="PR00315">
    <property type="entry name" value="ELONGATNFCT"/>
</dbReference>
<dbReference type="InterPro" id="IPR053905">
    <property type="entry name" value="EF-G-like_DII"/>
</dbReference>
<comment type="caution">
    <text evidence="6">Lacks conserved residue(s) required for the propagation of feature annotation.</text>
</comment>
<dbReference type="SUPFAM" id="SSF54211">
    <property type="entry name" value="Ribosomal protein S5 domain 2-like"/>
    <property type="match status" value="1"/>
</dbReference>
<dbReference type="CDD" id="cd04088">
    <property type="entry name" value="EFG_mtEFG_II"/>
    <property type="match status" value="1"/>
</dbReference>
<dbReference type="Pfam" id="PF22042">
    <property type="entry name" value="EF-G_D2"/>
    <property type="match status" value="1"/>
</dbReference>
<comment type="function">
    <text evidence="6">Catalyzes the GTP-dependent ribosomal translocation step during translation elongation. During this step, the ribosome changes from the pre-translocational (PRE) to the post-translocational (POST) state as the newly formed A-site-bound peptidyl-tRNA and P-site-bound deacylated tRNA move to the P and E sites, respectively. Catalyzes the coordinated movement of the two tRNA molecules, the mRNA and conformational changes in the ribosome.</text>
</comment>
<dbReference type="GO" id="GO:0005737">
    <property type="term" value="C:cytoplasm"/>
    <property type="evidence" value="ECO:0007669"/>
    <property type="project" value="UniProtKB-SubCell"/>
</dbReference>
<evidence type="ECO:0000256" key="3">
    <source>
        <dbReference type="ARBA" id="ARBA00022768"/>
    </source>
</evidence>
<dbReference type="NCBIfam" id="TIGR00484">
    <property type="entry name" value="EF-G"/>
    <property type="match status" value="1"/>
</dbReference>
<dbReference type="InterPro" id="IPR005517">
    <property type="entry name" value="Transl_elong_EFG/EF2_IV"/>
</dbReference>
<dbReference type="GO" id="GO:0003924">
    <property type="term" value="F:GTPase activity"/>
    <property type="evidence" value="ECO:0007669"/>
    <property type="project" value="InterPro"/>
</dbReference>
<dbReference type="Gene3D" id="3.30.70.240">
    <property type="match status" value="1"/>
</dbReference>
<dbReference type="PROSITE" id="PS51722">
    <property type="entry name" value="G_TR_2"/>
    <property type="match status" value="1"/>
</dbReference>
<dbReference type="InterPro" id="IPR031157">
    <property type="entry name" value="G_TR_CS"/>
</dbReference>
<dbReference type="SUPFAM" id="SSF50447">
    <property type="entry name" value="Translation proteins"/>
    <property type="match status" value="1"/>
</dbReference>
<dbReference type="HAMAP" id="MF_00054_B">
    <property type="entry name" value="EF_G_EF_2_B"/>
    <property type="match status" value="1"/>
</dbReference>
<keyword evidence="4 6" id="KW-0648">Protein biosynthesis</keyword>
<dbReference type="Pfam" id="PF00009">
    <property type="entry name" value="GTP_EFTU"/>
    <property type="match status" value="1"/>
</dbReference>
<dbReference type="STRING" id="1618566.UR35_C0005G0056"/>
<evidence type="ECO:0000256" key="5">
    <source>
        <dbReference type="ARBA" id="ARBA00023134"/>
    </source>
</evidence>
<dbReference type="Proteomes" id="UP000034778">
    <property type="component" value="Unassembled WGS sequence"/>
</dbReference>
<sequence length="727" mass="79670">MAEEKAKKSAIVMTATKDRNVSLEKIRNIGIIAHIDAGKTTTTERLLFETGRTYKQGSVDDGTTVTDWMAQERERGITIVSAAITAFWDLPAGRQVYNYVKSGKYRINLIDTPGHIDFTAEVERSLRVLDGALMVFDGRTGVESQSETVWRQADKYNVPRICVLNKLNLIGSDFDGSIKSIRERLGANASPVIYPIGQEHAHRGVIDLITMKALAYKAVEDAKLVEEEIPNDLLETAKKYRQELIEKVSEFDDDTLAKYLEGVEPTEIEIKRAIRKGVIAGKFFPVFGGDNRTAESQLLLNGVVEYLPSPIDLPAISGTNPKTGEVETRERKNEAAFSGLAFKIVTDPHVGRLVYVRVYSGTLKTGQQVYNSSKQITERIGKLVLLHADQRELIEEAYAGEIVAVVGVKDTTTGHTLCDPAHPIHLESITFPEPVISLAIEPATKSDQEKMGLALNKLSDEDPTFKIKSNPETGQTIIAGMGELQLEVLVDRMKREFNVVATTGAPQVAYKETIKKYAEGEGKYIRQTGGRGQYGHCLLKVEPKGRGEGFEFVNQIKGGSIPSEYVPAIEKGAKEKLENGIMAGYPMVDVKVTVFDGSYHDVDSSEMAFKIAGSLGVEDAVRKADMVLLEPIMKVEVFTPAEYMGDVMGDLSSKRAQISGSEEKGGETVIYATAPLAELSGYATKLRSLTQGRARAYVEPSHYEEVPAHIAAAIVAKSSGKVEMARG</sequence>
<proteinExistence type="inferred from homology"/>
<dbReference type="InterPro" id="IPR020568">
    <property type="entry name" value="Ribosomal_Su5_D2-typ_SF"/>
</dbReference>
<dbReference type="SUPFAM" id="SSF54980">
    <property type="entry name" value="EF-G C-terminal domain-like"/>
    <property type="match status" value="2"/>
</dbReference>
<dbReference type="GO" id="GO:0005525">
    <property type="term" value="F:GTP binding"/>
    <property type="evidence" value="ECO:0007669"/>
    <property type="project" value="UniProtKB-UniRule"/>
</dbReference>
<dbReference type="InterPro" id="IPR004540">
    <property type="entry name" value="Transl_elong_EFG/EF2"/>
</dbReference>
<dbReference type="InterPro" id="IPR047872">
    <property type="entry name" value="EFG_IV"/>
</dbReference>
<dbReference type="Gene3D" id="3.30.230.10">
    <property type="match status" value="1"/>
</dbReference>
<dbReference type="InterPro" id="IPR027417">
    <property type="entry name" value="P-loop_NTPase"/>
</dbReference>
<dbReference type="Gene3D" id="3.40.50.300">
    <property type="entry name" value="P-loop containing nucleotide triphosphate hydrolases"/>
    <property type="match status" value="1"/>
</dbReference>
<keyword evidence="2 6" id="KW-0547">Nucleotide-binding</keyword>
<dbReference type="CDD" id="cd01434">
    <property type="entry name" value="EFG_mtEFG1_IV"/>
    <property type="match status" value="1"/>
</dbReference>
<evidence type="ECO:0000313" key="10">
    <source>
        <dbReference type="Proteomes" id="UP000034778"/>
    </source>
</evidence>
<dbReference type="Pfam" id="PF14492">
    <property type="entry name" value="EFG_III"/>
    <property type="match status" value="1"/>
</dbReference>
<feature type="domain" description="Tr-type G" evidence="8">
    <location>
        <begin position="24"/>
        <end position="311"/>
    </location>
</feature>
<dbReference type="FunFam" id="3.30.70.870:FF:000001">
    <property type="entry name" value="Elongation factor G"/>
    <property type="match status" value="1"/>
</dbReference>
<dbReference type="AlphaFoldDB" id="A0A0G0A142"/>
<dbReference type="InterPro" id="IPR000640">
    <property type="entry name" value="EFG_V-like"/>
</dbReference>
<dbReference type="SMART" id="SM00838">
    <property type="entry name" value="EFG_C"/>
    <property type="match status" value="1"/>
</dbReference>
<dbReference type="NCBIfam" id="NF009381">
    <property type="entry name" value="PRK12740.1-5"/>
    <property type="match status" value="1"/>
</dbReference>
<evidence type="ECO:0000256" key="2">
    <source>
        <dbReference type="ARBA" id="ARBA00022741"/>
    </source>
</evidence>
<comment type="caution">
    <text evidence="9">The sequence shown here is derived from an EMBL/GenBank/DDBJ whole genome shotgun (WGS) entry which is preliminary data.</text>
</comment>
<keyword evidence="6" id="KW-0963">Cytoplasm</keyword>
<dbReference type="Gene3D" id="3.30.70.870">
    <property type="entry name" value="Elongation Factor G (Translational Gtpase), domain 3"/>
    <property type="match status" value="1"/>
</dbReference>
<dbReference type="FunFam" id="3.40.50.300:FF:000029">
    <property type="entry name" value="Elongation factor G"/>
    <property type="match status" value="1"/>
</dbReference>
<name>A0A0G0A142_9BACT</name>
<evidence type="ECO:0000313" key="9">
    <source>
        <dbReference type="EMBL" id="KKP44926.1"/>
    </source>
</evidence>
<dbReference type="Gene3D" id="2.40.30.10">
    <property type="entry name" value="Translation factors"/>
    <property type="match status" value="1"/>
</dbReference>
<dbReference type="InterPro" id="IPR005225">
    <property type="entry name" value="Small_GTP-bd"/>
</dbReference>
<gene>
    <name evidence="6" type="primary">fusA</name>
    <name evidence="9" type="ORF">UR35_C0005G0056</name>
</gene>
<dbReference type="PANTHER" id="PTHR43261:SF1">
    <property type="entry name" value="RIBOSOME-RELEASING FACTOR 2, MITOCHONDRIAL"/>
    <property type="match status" value="1"/>
</dbReference>
<dbReference type="GO" id="GO:0032790">
    <property type="term" value="P:ribosome disassembly"/>
    <property type="evidence" value="ECO:0007669"/>
    <property type="project" value="TreeGrafter"/>
</dbReference>
<organism evidence="9 10">
    <name type="scientific">Candidatus Woesebacteria bacterium GW2011_GWB1_33_22</name>
    <dbReference type="NCBI Taxonomy" id="1618566"/>
    <lineage>
        <taxon>Bacteria</taxon>
        <taxon>Candidatus Woeseibacteriota</taxon>
    </lineage>
</organism>
<dbReference type="Pfam" id="PF00679">
    <property type="entry name" value="EFG_C"/>
    <property type="match status" value="1"/>
</dbReference>
<accession>A0A0G0A142</accession>
<dbReference type="InterPro" id="IPR041095">
    <property type="entry name" value="EFG_II"/>
</dbReference>
<evidence type="ECO:0000256" key="4">
    <source>
        <dbReference type="ARBA" id="ARBA00022917"/>
    </source>
</evidence>
<dbReference type="CDD" id="cd03713">
    <property type="entry name" value="EFG_mtEFG_C"/>
    <property type="match status" value="1"/>
</dbReference>
<feature type="binding site" evidence="6">
    <location>
        <begin position="33"/>
        <end position="40"/>
    </location>
    <ligand>
        <name>GTP</name>
        <dbReference type="ChEBI" id="CHEBI:37565"/>
    </ligand>
</feature>
<dbReference type="NCBIfam" id="TIGR00231">
    <property type="entry name" value="small_GTP"/>
    <property type="match status" value="1"/>
</dbReference>